<keyword evidence="1" id="KW-0472">Membrane</keyword>
<organism evidence="2 3">
    <name type="scientific">Actinoplanes auranticolor</name>
    <dbReference type="NCBI Taxonomy" id="47988"/>
    <lineage>
        <taxon>Bacteria</taxon>
        <taxon>Bacillati</taxon>
        <taxon>Actinomycetota</taxon>
        <taxon>Actinomycetes</taxon>
        <taxon>Micromonosporales</taxon>
        <taxon>Micromonosporaceae</taxon>
        <taxon>Actinoplanes</taxon>
    </lineage>
</organism>
<evidence type="ECO:0000313" key="2">
    <source>
        <dbReference type="EMBL" id="GIM71858.1"/>
    </source>
</evidence>
<dbReference type="EMBL" id="BOQL01000038">
    <property type="protein sequence ID" value="GIM71858.1"/>
    <property type="molecule type" value="Genomic_DNA"/>
</dbReference>
<proteinExistence type="predicted"/>
<dbReference type="RefSeq" id="WP_212990783.1">
    <property type="nucleotide sequence ID" value="NZ_BAABEA010000025.1"/>
</dbReference>
<dbReference type="Proteomes" id="UP000681340">
    <property type="component" value="Unassembled WGS sequence"/>
</dbReference>
<keyword evidence="1" id="KW-1133">Transmembrane helix</keyword>
<reference evidence="2" key="1">
    <citation type="submission" date="2021-03" db="EMBL/GenBank/DDBJ databases">
        <title>Whole genome shotgun sequence of Actinoplanes auranticolor NBRC 12245.</title>
        <authorList>
            <person name="Komaki H."/>
            <person name="Tamura T."/>
        </authorList>
    </citation>
    <scope>NUCLEOTIDE SEQUENCE</scope>
    <source>
        <strain evidence="2">NBRC 12245</strain>
    </source>
</reference>
<name>A0A919SJ12_9ACTN</name>
<protein>
    <submittedName>
        <fullName evidence="2">Uncharacterized protein</fullName>
    </submittedName>
</protein>
<sequence length="64" mass="6993">MRLRDLRALVLMAAVLVLMIAGITTAAVLGSVPGIVLAVMIGTLVLSYAVRHEARPVYVYRRRD</sequence>
<evidence type="ECO:0000313" key="3">
    <source>
        <dbReference type="Proteomes" id="UP000681340"/>
    </source>
</evidence>
<keyword evidence="3" id="KW-1185">Reference proteome</keyword>
<comment type="caution">
    <text evidence="2">The sequence shown here is derived from an EMBL/GenBank/DDBJ whole genome shotgun (WGS) entry which is preliminary data.</text>
</comment>
<gene>
    <name evidence="2" type="ORF">Aau02nite_48070</name>
</gene>
<accession>A0A919SJ12</accession>
<evidence type="ECO:0000256" key="1">
    <source>
        <dbReference type="SAM" id="Phobius"/>
    </source>
</evidence>
<keyword evidence="1" id="KW-0812">Transmembrane</keyword>
<dbReference type="AlphaFoldDB" id="A0A919SJ12"/>
<feature type="transmembrane region" description="Helical" evidence="1">
    <location>
        <begin position="36"/>
        <end position="54"/>
    </location>
</feature>